<dbReference type="Pfam" id="PF13479">
    <property type="entry name" value="AAA_24"/>
    <property type="match status" value="1"/>
</dbReference>
<accession>A0A150J5Y3</accession>
<dbReference type="EMBL" id="LNGC01000019">
    <property type="protein sequence ID" value="KYC52649.1"/>
    <property type="molecule type" value="Genomic_DNA"/>
</dbReference>
<proteinExistence type="predicted"/>
<dbReference type="SUPFAM" id="SSF52540">
    <property type="entry name" value="P-loop containing nucleoside triphosphate hydrolases"/>
    <property type="match status" value="1"/>
</dbReference>
<protein>
    <recommendedName>
        <fullName evidence="3">AAA+ ATPase domain-containing protein</fullName>
    </recommendedName>
</protein>
<evidence type="ECO:0000313" key="1">
    <source>
        <dbReference type="EMBL" id="KYC52649.1"/>
    </source>
</evidence>
<evidence type="ECO:0008006" key="3">
    <source>
        <dbReference type="Google" id="ProtNLM"/>
    </source>
</evidence>
<comment type="caution">
    <text evidence="1">The sequence shown here is derived from an EMBL/GenBank/DDBJ whole genome shotgun (WGS) entry which is preliminary data.</text>
</comment>
<dbReference type="InterPro" id="IPR027417">
    <property type="entry name" value="P-loop_NTPase"/>
</dbReference>
<gene>
    <name evidence="1" type="ORF">AMQ22_00699</name>
</gene>
<name>A0A150J5Y3_9EURY</name>
<reference evidence="1 2" key="1">
    <citation type="journal article" date="2016" name="ISME J.">
        <title>Chasing the elusive Euryarchaeota class WSA2: genomes reveal a uniquely fastidious methyl-reducing methanogen.</title>
        <authorList>
            <person name="Nobu M.K."/>
            <person name="Narihiro T."/>
            <person name="Kuroda K."/>
            <person name="Mei R."/>
            <person name="Liu W.T."/>
        </authorList>
    </citation>
    <scope>NUCLEOTIDE SEQUENCE [LARGE SCALE GENOMIC DNA]</scope>
    <source>
        <strain evidence="1">U1lsi0528_Bin055</strain>
    </source>
</reference>
<sequence length="222" mass="25378">MSQIIVIYGESGTGKSTSIRTLDQKETFIINVIGKPLPFKGWKNQYTLRTKETGGNMLISDNSQNIVSILTNIDKKMPEIKNIIIDDFQYTMGNEFMRRATEKGYEKFTQIGQNAWNIINQAIALRDDIKVFFLTHSDTDEFGRSKIKTIGKMLDDKICIAGMFTIVLYSTILDDRYVFLTQSTQSAMAKSPLGMFDDKVIDNDLSYVISKMNEYEIEDIKQ</sequence>
<evidence type="ECO:0000313" key="2">
    <source>
        <dbReference type="Proteomes" id="UP000075398"/>
    </source>
</evidence>
<organism evidence="1 2">
    <name type="scientific">Candidatus Methanofastidiosum methylothiophilum</name>
    <dbReference type="NCBI Taxonomy" id="1705564"/>
    <lineage>
        <taxon>Archaea</taxon>
        <taxon>Methanobacteriati</taxon>
        <taxon>Methanobacteriota</taxon>
        <taxon>Stenosarchaea group</taxon>
        <taxon>Candidatus Methanofastidiosia</taxon>
        <taxon>Candidatus Methanofastidiosales</taxon>
        <taxon>Candidatus Methanofastidiosaceae</taxon>
        <taxon>Candidatus Methanofastidiosum</taxon>
    </lineage>
</organism>
<dbReference type="AlphaFoldDB" id="A0A150J5Y3"/>
<dbReference type="Proteomes" id="UP000075398">
    <property type="component" value="Unassembled WGS sequence"/>
</dbReference>